<keyword evidence="2 5" id="KW-0545">Nucleotide biosynthesis</keyword>
<comment type="caution">
    <text evidence="5">Lacks conserved residue(s) required for the propagation of feature annotation.</text>
</comment>
<reference evidence="8 9" key="1">
    <citation type="journal article" date="2016" name="Nat. Commun.">
        <title>Thousands of microbial genomes shed light on interconnected biogeochemical processes in an aquifer system.</title>
        <authorList>
            <person name="Anantharaman K."/>
            <person name="Brown C.T."/>
            <person name="Hug L.A."/>
            <person name="Sharon I."/>
            <person name="Castelle C.J."/>
            <person name="Probst A.J."/>
            <person name="Thomas B.C."/>
            <person name="Singh A."/>
            <person name="Wilkins M.J."/>
            <person name="Karaoz U."/>
            <person name="Brodie E.L."/>
            <person name="Williams K.H."/>
            <person name="Hubbard S.S."/>
            <person name="Banfield J.F."/>
        </authorList>
    </citation>
    <scope>NUCLEOTIDE SEQUENCE [LARGE SCALE GENOMIC DNA]</scope>
</reference>
<evidence type="ECO:0000256" key="4">
    <source>
        <dbReference type="ARBA" id="ARBA00022777"/>
    </source>
</evidence>
<comment type="subcellular location">
    <subcellularLocation>
        <location evidence="5 7">Cytoplasm</location>
    </subcellularLocation>
</comment>
<feature type="binding site" evidence="5">
    <location>
        <position position="209"/>
    </location>
    <ligand>
        <name>ATP</name>
        <dbReference type="ChEBI" id="CHEBI:30616"/>
    </ligand>
</feature>
<comment type="caution">
    <text evidence="8">The sequence shown here is derived from an EMBL/GenBank/DDBJ whole genome shotgun (WGS) entry which is preliminary data.</text>
</comment>
<dbReference type="AlphaFoldDB" id="A0A1G2E290"/>
<dbReference type="Proteomes" id="UP000178721">
    <property type="component" value="Unassembled WGS sequence"/>
</dbReference>
<feature type="binding site" evidence="5">
    <location>
        <position position="38"/>
    </location>
    <ligand>
        <name>AMP</name>
        <dbReference type="ChEBI" id="CHEBI:456215"/>
    </ligand>
</feature>
<dbReference type="UniPathway" id="UPA00588">
    <property type="reaction ID" value="UER00649"/>
</dbReference>
<dbReference type="GO" id="GO:0005737">
    <property type="term" value="C:cytoplasm"/>
    <property type="evidence" value="ECO:0007669"/>
    <property type="project" value="UniProtKB-SubCell"/>
</dbReference>
<evidence type="ECO:0000256" key="1">
    <source>
        <dbReference type="ARBA" id="ARBA00022679"/>
    </source>
</evidence>
<evidence type="ECO:0000313" key="9">
    <source>
        <dbReference type="Proteomes" id="UP000178721"/>
    </source>
</evidence>
<evidence type="ECO:0000256" key="2">
    <source>
        <dbReference type="ARBA" id="ARBA00022727"/>
    </source>
</evidence>
<comment type="similarity">
    <text evidence="5 6">Belongs to the adenylate kinase family.</text>
</comment>
<evidence type="ECO:0000256" key="7">
    <source>
        <dbReference type="RuleBase" id="RU003331"/>
    </source>
</evidence>
<gene>
    <name evidence="5" type="primary">adk</name>
    <name evidence="8" type="ORF">A2654_02945</name>
</gene>
<comment type="subunit">
    <text evidence="5 7">Monomer.</text>
</comment>
<feature type="binding site" evidence="5">
    <location>
        <begin position="17"/>
        <end position="22"/>
    </location>
    <ligand>
        <name>ATP</name>
        <dbReference type="ChEBI" id="CHEBI:30616"/>
    </ligand>
</feature>
<dbReference type="GO" id="GO:0004017">
    <property type="term" value="F:AMP kinase activity"/>
    <property type="evidence" value="ECO:0007669"/>
    <property type="project" value="UniProtKB-UniRule"/>
</dbReference>
<evidence type="ECO:0000256" key="3">
    <source>
        <dbReference type="ARBA" id="ARBA00022741"/>
    </source>
</evidence>
<sequence>MIPSKNPFSIIIYGRPGSGKGTQAKLLARKFKFEHFSSGEALRNRQKVGDFTGRKLAEILNKGKWAPECIIIKIWMDKLEEFKQKRNFRGWIYDGGPRLTLETELLNKTFEWHEWQKNIKVFLIDISEKTAYNRLTKRRQCKKCGELIPWIGKFKLFQKCPKCGGELIRRIDDNPEAIKERLAQFKKYTIPQINYFKKQRKLIKINGEQSIGDVFKDILKAIK</sequence>
<dbReference type="PANTHER" id="PTHR23359">
    <property type="entry name" value="NUCLEOTIDE KINASE"/>
    <property type="match status" value="1"/>
</dbReference>
<keyword evidence="3 5" id="KW-0547">Nucleotide-binding</keyword>
<proteinExistence type="inferred from homology"/>
<organism evidence="8 9">
    <name type="scientific">Candidatus Nealsonbacteria bacterium RIFCSPHIGHO2_01_FULL_43_31</name>
    <dbReference type="NCBI Taxonomy" id="1801665"/>
    <lineage>
        <taxon>Bacteria</taxon>
        <taxon>Candidatus Nealsoniibacteriota</taxon>
    </lineage>
</organism>
<dbReference type="GO" id="GO:0044209">
    <property type="term" value="P:AMP salvage"/>
    <property type="evidence" value="ECO:0007669"/>
    <property type="project" value="UniProtKB-UniRule"/>
</dbReference>
<dbReference type="GO" id="GO:0005524">
    <property type="term" value="F:ATP binding"/>
    <property type="evidence" value="ECO:0007669"/>
    <property type="project" value="UniProtKB-UniRule"/>
</dbReference>
<keyword evidence="5 7" id="KW-0067">ATP-binding</keyword>
<feature type="region of interest" description="NMP" evidence="5">
    <location>
        <begin position="37"/>
        <end position="66"/>
    </location>
</feature>
<feature type="binding site" evidence="5">
    <location>
        <position position="43"/>
    </location>
    <ligand>
        <name>AMP</name>
        <dbReference type="ChEBI" id="CHEBI:456215"/>
    </ligand>
</feature>
<dbReference type="InterPro" id="IPR000850">
    <property type="entry name" value="Adenylat/UMP-CMP_kin"/>
</dbReference>
<feature type="binding site" evidence="5">
    <location>
        <position position="138"/>
    </location>
    <ligand>
        <name>ATP</name>
        <dbReference type="ChEBI" id="CHEBI:30616"/>
    </ligand>
</feature>
<comment type="catalytic activity">
    <reaction evidence="5 7">
        <text>AMP + ATP = 2 ADP</text>
        <dbReference type="Rhea" id="RHEA:12973"/>
        <dbReference type="ChEBI" id="CHEBI:30616"/>
        <dbReference type="ChEBI" id="CHEBI:456215"/>
        <dbReference type="ChEBI" id="CHEBI:456216"/>
        <dbReference type="EC" id="2.7.4.3"/>
    </reaction>
</comment>
<dbReference type="PRINTS" id="PR00094">
    <property type="entry name" value="ADENYLTKNASE"/>
</dbReference>
<dbReference type="Pfam" id="PF00406">
    <property type="entry name" value="ADK"/>
    <property type="match status" value="1"/>
</dbReference>
<dbReference type="HAMAP" id="MF_00235">
    <property type="entry name" value="Adenylate_kinase_Adk"/>
    <property type="match status" value="1"/>
</dbReference>
<dbReference type="InterPro" id="IPR027417">
    <property type="entry name" value="P-loop_NTPase"/>
</dbReference>
<dbReference type="Gene3D" id="3.40.50.300">
    <property type="entry name" value="P-loop containing nucleotide triphosphate hydrolases"/>
    <property type="match status" value="1"/>
</dbReference>
<dbReference type="EMBL" id="MHMA01000037">
    <property type="protein sequence ID" value="OGZ19769.1"/>
    <property type="molecule type" value="Genomic_DNA"/>
</dbReference>
<protein>
    <recommendedName>
        <fullName evidence="5 7">Adenylate kinase</fullName>
        <shortName evidence="5">AK</shortName>
        <ecNumber evidence="5 7">2.7.4.3</ecNumber>
    </recommendedName>
    <alternativeName>
        <fullName evidence="5">ATP-AMP transphosphorylase</fullName>
    </alternativeName>
    <alternativeName>
        <fullName evidence="5">ATP:AMP phosphotransferase</fullName>
    </alternativeName>
    <alternativeName>
        <fullName evidence="5">Adenylate monophosphate kinase</fullName>
    </alternativeName>
</protein>
<dbReference type="EC" id="2.7.4.3" evidence="5 7"/>
<comment type="pathway">
    <text evidence="5">Purine metabolism; AMP biosynthesis via salvage pathway; AMP from ADP: step 1/1.</text>
</comment>
<evidence type="ECO:0000313" key="8">
    <source>
        <dbReference type="EMBL" id="OGZ19769.1"/>
    </source>
</evidence>
<evidence type="ECO:0000256" key="5">
    <source>
        <dbReference type="HAMAP-Rule" id="MF_00235"/>
    </source>
</evidence>
<keyword evidence="4 5" id="KW-0418">Kinase</keyword>
<comment type="function">
    <text evidence="5">Catalyzes the reversible transfer of the terminal phosphate group between ATP and AMP. Plays an important role in cellular energy homeostasis and in adenine nucleotide metabolism.</text>
</comment>
<accession>A0A1G2E290</accession>
<keyword evidence="5" id="KW-0963">Cytoplasm</keyword>
<feature type="binding site" evidence="5">
    <location>
        <position position="181"/>
    </location>
    <ligand>
        <name>AMP</name>
        <dbReference type="ChEBI" id="CHEBI:456215"/>
    </ligand>
</feature>
<name>A0A1G2E290_9BACT</name>
<feature type="binding site" evidence="5">
    <location>
        <position position="170"/>
    </location>
    <ligand>
        <name>AMP</name>
        <dbReference type="ChEBI" id="CHEBI:456215"/>
    </ligand>
</feature>
<keyword evidence="1 5" id="KW-0808">Transferase</keyword>
<comment type="domain">
    <text evidence="5">Consists of three domains, a large central CORE domain and two small peripheral domains, NMPbind and LID, which undergo movements during catalysis. The LID domain closes over the site of phosphoryl transfer upon ATP binding. Assembling and dissambling the active center during each catalytic cycle provides an effective means to prevent ATP hydrolysis.</text>
</comment>
<evidence type="ECO:0000256" key="6">
    <source>
        <dbReference type="RuleBase" id="RU003330"/>
    </source>
</evidence>
<dbReference type="CDD" id="cd01428">
    <property type="entry name" value="ADK"/>
    <property type="match status" value="1"/>
</dbReference>
<dbReference type="SUPFAM" id="SSF52540">
    <property type="entry name" value="P-loop containing nucleoside triphosphate hydrolases"/>
    <property type="match status" value="1"/>
</dbReference>